<proteinExistence type="predicted"/>
<name>A0A9P7UQA3_9AGAR</name>
<dbReference type="AlphaFoldDB" id="A0A9P7UQA3"/>
<accession>A0A9P7UQA3</accession>
<comment type="caution">
    <text evidence="1">The sequence shown here is derived from an EMBL/GenBank/DDBJ whole genome shotgun (WGS) entry which is preliminary data.</text>
</comment>
<dbReference type="Proteomes" id="UP001049176">
    <property type="component" value="Chromosome 8"/>
</dbReference>
<evidence type="ECO:0000313" key="2">
    <source>
        <dbReference type="Proteomes" id="UP001049176"/>
    </source>
</evidence>
<sequence length="654" mass="73983">MRDQNLLFYSQIPSHSKGYIMPHSNDDVYFIENQTLATIQEFHSHMFTEVYQHANPAEFMDNDWIDVAKLRKFLATRPACVVVKEEPDRISMSRSLPIKQEPGEGVSIDLQSETNGPQTTVYKIRDQEVHEILDSEDEPKSSTVQRRRSPSVISLDSDKEFINDIKEETGSSPAPCAEEVTWEPSDTFWPQDITSQVHPLVSADSPLHVTRQLVVERLERLSEIPSAWPVLDTPTAYILDLSDPKHRLYEQDKGGSVCMPDFLLKQYDNDLWKSSSGRESGVATTLEPGTEAVTCFRARLLCKGAFHCNYLSDDLIAIERRGVEPVHQPRAAIYAAVVTKPCKGVDPTTIVQCSGLPKIHERTDTHGVRSHFVGCSGHWPDFKIRHRTSIIPPEINVELLQKCLKHEQLCEGQDKDSPSCGTIIPARVGKRKEECSFAHIVDGEHVTALMVPMDCQTRMTIYIPHDKTIKKAIVVFPGNSAHSHPVLLLWKATQDVKEMFAKAVNKHGVLGATVSKIDTLPIVKHELNGKSPAAFHPALSSSRLKRELIKAEQIKAYPASLGLTGAYDLFHSNKRLSPEERYIHTFIDEDRYVFILTYFKALLELVHQVLSIECDTTFQHVQEVVFCKGMNNQEELEINEWEMVIFYKPVNNSL</sequence>
<protein>
    <submittedName>
        <fullName evidence="1">Uncharacterized protein</fullName>
    </submittedName>
</protein>
<evidence type="ECO:0000313" key="1">
    <source>
        <dbReference type="EMBL" id="KAG7087904.1"/>
    </source>
</evidence>
<organism evidence="1 2">
    <name type="scientific">Marasmius oreades</name>
    <name type="common">fairy-ring Marasmius</name>
    <dbReference type="NCBI Taxonomy" id="181124"/>
    <lineage>
        <taxon>Eukaryota</taxon>
        <taxon>Fungi</taxon>
        <taxon>Dikarya</taxon>
        <taxon>Basidiomycota</taxon>
        <taxon>Agaricomycotina</taxon>
        <taxon>Agaricomycetes</taxon>
        <taxon>Agaricomycetidae</taxon>
        <taxon>Agaricales</taxon>
        <taxon>Marasmiineae</taxon>
        <taxon>Marasmiaceae</taxon>
        <taxon>Marasmius</taxon>
    </lineage>
</organism>
<dbReference type="KEGG" id="more:E1B28_011951"/>
<dbReference type="GeneID" id="66081026"/>
<dbReference type="OrthoDB" id="2976708at2759"/>
<gene>
    <name evidence="1" type="ORF">E1B28_011951</name>
</gene>
<dbReference type="RefSeq" id="XP_043004375.1">
    <property type="nucleotide sequence ID" value="XM_043157010.1"/>
</dbReference>
<dbReference type="EMBL" id="CM032188">
    <property type="protein sequence ID" value="KAG7087904.1"/>
    <property type="molecule type" value="Genomic_DNA"/>
</dbReference>
<keyword evidence="2" id="KW-1185">Reference proteome</keyword>
<reference evidence="1" key="1">
    <citation type="journal article" date="2021" name="Genome Biol. Evol.">
        <title>The assembled and annotated genome of the fairy-ring fungus Marasmius oreades.</title>
        <authorList>
            <person name="Hiltunen M."/>
            <person name="Ament-Velasquez S.L."/>
            <person name="Johannesson H."/>
        </authorList>
    </citation>
    <scope>NUCLEOTIDE SEQUENCE</scope>
    <source>
        <strain evidence="1">03SP1</strain>
    </source>
</reference>